<gene>
    <name evidence="2" type="ORF">K6978_15405</name>
</gene>
<dbReference type="RefSeq" id="WP_126941939.1">
    <property type="nucleotide sequence ID" value="NZ_CP082213.1"/>
</dbReference>
<accession>A0ABY7YA66</accession>
<keyword evidence="3" id="KW-1185">Reference proteome</keyword>
<feature type="transmembrane region" description="Helical" evidence="1">
    <location>
        <begin position="12"/>
        <end position="34"/>
    </location>
</feature>
<evidence type="ECO:0000256" key="1">
    <source>
        <dbReference type="SAM" id="Phobius"/>
    </source>
</evidence>
<proteinExistence type="predicted"/>
<protein>
    <submittedName>
        <fullName evidence="2">Uncharacterized protein</fullName>
    </submittedName>
</protein>
<evidence type="ECO:0000313" key="3">
    <source>
        <dbReference type="Proteomes" id="UP001214201"/>
    </source>
</evidence>
<keyword evidence="1" id="KW-0812">Transmembrane</keyword>
<sequence>MTTEMAATWQAWSAVVQAVGSILAIIGAILIANWQHRQNVELVRDERKRVEQQDRKRDQAISEMASNAVGIVTEALNRMLRDHGRVRTLAFDGAENASIETAAENMEASFRGLDSVTAVVIWQFEELKPVYQAAGAVPAIFHFHASASLVDIRRVTSRVIDMLKSHPYGHIQFDIEPMVREIESFHASITEDLRQL</sequence>
<dbReference type="Proteomes" id="UP001214201">
    <property type="component" value="Chromosome"/>
</dbReference>
<reference evidence="2 3" key="1">
    <citation type="submission" date="2021-08" db="EMBL/GenBank/DDBJ databases">
        <title>Genome sequences of Xanthomonas cucurbitae isolates from 5 Midwestern US states.</title>
        <authorList>
            <person name="Hind S.R."/>
        </authorList>
    </citation>
    <scope>NUCLEOTIDE SEQUENCE [LARGE SCALE GENOMIC DNA]</scope>
    <source>
        <strain evidence="2 3">OH_261</strain>
    </source>
</reference>
<evidence type="ECO:0000313" key="2">
    <source>
        <dbReference type="EMBL" id="WDM70759.1"/>
    </source>
</evidence>
<name>A0ABY7YA66_9XANT</name>
<keyword evidence="1" id="KW-0472">Membrane</keyword>
<dbReference type="EMBL" id="CP082214">
    <property type="protein sequence ID" value="WDM70759.1"/>
    <property type="molecule type" value="Genomic_DNA"/>
</dbReference>
<keyword evidence="1" id="KW-1133">Transmembrane helix</keyword>
<organism evidence="2 3">
    <name type="scientific">Xanthomonas cucurbitae</name>
    <dbReference type="NCBI Taxonomy" id="56453"/>
    <lineage>
        <taxon>Bacteria</taxon>
        <taxon>Pseudomonadati</taxon>
        <taxon>Pseudomonadota</taxon>
        <taxon>Gammaproteobacteria</taxon>
        <taxon>Lysobacterales</taxon>
        <taxon>Lysobacteraceae</taxon>
        <taxon>Xanthomonas</taxon>
    </lineage>
</organism>